<dbReference type="PANTHER" id="PTHR37549">
    <property type="entry name" value="LIPOPROTEIN LPRI"/>
    <property type="match status" value="1"/>
</dbReference>
<feature type="signal peptide" evidence="1">
    <location>
        <begin position="1"/>
        <end position="21"/>
    </location>
</feature>
<dbReference type="InterPro" id="IPR052755">
    <property type="entry name" value="Lysozyme_Inhibitor_LprI"/>
</dbReference>
<gene>
    <name evidence="2" type="ORF">AB8998_17625</name>
</gene>
<keyword evidence="3" id="KW-1185">Reference proteome</keyword>
<proteinExistence type="predicted"/>
<evidence type="ECO:0000313" key="2">
    <source>
        <dbReference type="EMBL" id="MEY8016681.1"/>
    </source>
</evidence>
<dbReference type="EMBL" id="JBGEDP010000001">
    <property type="protein sequence ID" value="MEY8016681.1"/>
    <property type="molecule type" value="Genomic_DNA"/>
</dbReference>
<evidence type="ECO:0008006" key="4">
    <source>
        <dbReference type="Google" id="ProtNLM"/>
    </source>
</evidence>
<feature type="chain" id="PRO_5045336018" description="Lysozyme inhibitor LprI N-terminal domain-containing protein" evidence="1">
    <location>
        <begin position="22"/>
        <end position="168"/>
    </location>
</feature>
<protein>
    <recommendedName>
        <fullName evidence="4">Lysozyme inhibitor LprI N-terminal domain-containing protein</fullName>
    </recommendedName>
</protein>
<dbReference type="Proteomes" id="UP001564760">
    <property type="component" value="Unassembled WGS sequence"/>
</dbReference>
<evidence type="ECO:0000256" key="1">
    <source>
        <dbReference type="SAM" id="SignalP"/>
    </source>
</evidence>
<sequence>MRLLPATVAALVLSVCGLAAAHPAAGTTAGADCAAPVNAVKRLICADPHLSELNHRTKTAYHKALARPGADRAALMSARKDWKAARDGCAYNTEVRRCVLAAYQPAGFGQLTSQFYRQLAPPSAVLNWKGDHQVLFLQRSGYRGSDSAEHRGEPKLVFNGATFICRPE</sequence>
<reference evidence="2 3" key="1">
    <citation type="submission" date="2024-08" db="EMBL/GenBank/DDBJ databases">
        <title>Mycobacterium servetensis sp. nov., a novel rapid-growing mycobacterial species recovered from a human patient in Zaragoza, Spain.</title>
        <authorList>
            <person name="Tristancho-Baro A.I."/>
            <person name="Buenestado-Serrano S."/>
            <person name="Garcia De Viedma D."/>
            <person name="Milagro-Beamonte A."/>
            <person name="Burillo N."/>
            <person name="Sanz S."/>
            <person name="Lopez-Calleja A.I."/>
            <person name="Penas-Utrilla D."/>
            <person name="Guardingo M."/>
            <person name="Garcia M.J."/>
            <person name="Vinuelas-Bayon J."/>
        </authorList>
    </citation>
    <scope>NUCLEOTIDE SEQUENCE [LARGE SCALE GENOMIC DNA]</scope>
    <source>
        <strain evidence="3">HUMS_12744610</strain>
    </source>
</reference>
<dbReference type="RefSeq" id="WP_369739047.1">
    <property type="nucleotide sequence ID" value="NZ_JBGEDP010000001.1"/>
</dbReference>
<evidence type="ECO:0000313" key="3">
    <source>
        <dbReference type="Proteomes" id="UP001564760"/>
    </source>
</evidence>
<keyword evidence="1" id="KW-0732">Signal</keyword>
<accession>A0ABV4C592</accession>
<name>A0ABV4C592_9MYCO</name>
<dbReference type="PANTHER" id="PTHR37549:SF1">
    <property type="entry name" value="LIPOPROTEIN LPRI"/>
    <property type="match status" value="1"/>
</dbReference>
<organism evidence="2 3">
    <name type="scientific">Mycobacterium servetii</name>
    <dbReference type="NCBI Taxonomy" id="3237418"/>
    <lineage>
        <taxon>Bacteria</taxon>
        <taxon>Bacillati</taxon>
        <taxon>Actinomycetota</taxon>
        <taxon>Actinomycetes</taxon>
        <taxon>Mycobacteriales</taxon>
        <taxon>Mycobacteriaceae</taxon>
        <taxon>Mycobacterium</taxon>
    </lineage>
</organism>
<comment type="caution">
    <text evidence="2">The sequence shown here is derived from an EMBL/GenBank/DDBJ whole genome shotgun (WGS) entry which is preliminary data.</text>
</comment>